<proteinExistence type="predicted"/>
<dbReference type="SUPFAM" id="SSF48208">
    <property type="entry name" value="Six-hairpin glycosidases"/>
    <property type="match status" value="1"/>
</dbReference>
<evidence type="ECO:0000259" key="6">
    <source>
        <dbReference type="Pfam" id="PF17389"/>
    </source>
</evidence>
<evidence type="ECO:0000259" key="7">
    <source>
        <dbReference type="Pfam" id="PF17390"/>
    </source>
</evidence>
<dbReference type="InterPro" id="IPR013783">
    <property type="entry name" value="Ig-like_fold"/>
</dbReference>
<gene>
    <name evidence="8" type="ORF">EDB81DRAFT_843399</name>
</gene>
<evidence type="ECO:0000259" key="5">
    <source>
        <dbReference type="Pfam" id="PF08531"/>
    </source>
</evidence>
<dbReference type="PANTHER" id="PTHR33307">
    <property type="entry name" value="ALPHA-RHAMNOSIDASE (EUROFUNG)"/>
    <property type="match status" value="1"/>
</dbReference>
<dbReference type="GO" id="GO:0005975">
    <property type="term" value="P:carbohydrate metabolic process"/>
    <property type="evidence" value="ECO:0007669"/>
    <property type="project" value="InterPro"/>
</dbReference>
<dbReference type="InterPro" id="IPR035398">
    <property type="entry name" value="Bac_rhamnosid_C"/>
</dbReference>
<dbReference type="Pfam" id="PF25788">
    <property type="entry name" value="Ig_Rha78A_N"/>
    <property type="match status" value="1"/>
</dbReference>
<dbReference type="GO" id="GO:0030596">
    <property type="term" value="F:alpha-L-rhamnosidase activity"/>
    <property type="evidence" value="ECO:0007669"/>
    <property type="project" value="UniProtKB-EC"/>
</dbReference>
<accession>A0A9P9ERH5</accession>
<evidence type="ECO:0000313" key="9">
    <source>
        <dbReference type="Proteomes" id="UP000738349"/>
    </source>
</evidence>
<sequence length="743" mass="83103">MTSEHTVQATNVQFEHHRSKYTLGVDNLRPRISWKISGKECASFHQSAYEIQVFRLLPGSGISGEVEDIRTLRASVKVESLSTQLVPWPCGDSLQPRDRISVRVRVWSGSKVTIWSDEAVYETGLVTRDNWQCQRISATQLHQGTASPQQEHTFRTAFNTRFNLSIARARLYIAVQGVFQAEINGCKVSEDVLAPGWTVYDKRIRYQTYDVKHLLVSSGDNCLGVRLADGWFCGRLGFFGGRRHRWRPYPAIMAQLEIKYNDRALDMIFPTPLDGLSLDSSWKPITVLSPLPESVTLTAGWMEPVRPIETIDPVQLITTPSNKKIVDFGQNLVGYVRLKRITGQKGNKITLRHAEVLEAGELGLRPLRICEATDEYVCDGGAEASWEPSFTYHGFRYCQVDCPQRDERLGWTGDIAQFAHTAVKLYDCFGFLQDWLVDIVHDQERRGGVPAYDWLDPTAPPEQPMDGQTDPILTSDAFLIRSLDLIARIAAILDHPEDAKIYAQDAATCRKQFRNEYVSFNGCVSSDSQTAYALAICFDLLQTPEQISYAGERLATIVRRNKFRIGTGFAGTPFLCEALIRTGHVQVAYATLLCEECPSWLYPLTMTSFNHNCFGSVVSFLCERLGGLQCLEPGWKKIRFAAQPGGGITSARVKQLTPFGWVSAQWIIEGGRLNMKLDLPNGASAETVLPSGVLSPGVDATVTVVGGETWFFAGEYREHQEWPIDSITAFPSLEPPRNSHTST</sequence>
<comment type="caution">
    <text evidence="8">The sequence shown here is derived from an EMBL/GenBank/DDBJ whole genome shotgun (WGS) entry which is preliminary data.</text>
</comment>
<dbReference type="Pfam" id="PF08531">
    <property type="entry name" value="Bac_rhamnosid_N"/>
    <property type="match status" value="1"/>
</dbReference>
<feature type="domain" description="Bacterial alpha-L-rhamnosidase N-terminal" evidence="5">
    <location>
        <begin position="166"/>
        <end position="268"/>
    </location>
</feature>
<dbReference type="Pfam" id="PF05592">
    <property type="entry name" value="Bac_rhamnosid"/>
    <property type="match status" value="1"/>
</dbReference>
<comment type="catalytic activity">
    <reaction evidence="1">
        <text>Hydrolysis of terminal non-reducing alpha-L-rhamnose residues in alpha-L-rhamnosides.</text>
        <dbReference type="EC" id="3.2.1.40"/>
    </reaction>
</comment>
<keyword evidence="9" id="KW-1185">Reference proteome</keyword>
<protein>
    <recommendedName>
        <fullName evidence="2">alpha-L-rhamnosidase</fullName>
        <ecNumber evidence="2">3.2.1.40</ecNumber>
    </recommendedName>
</protein>
<evidence type="ECO:0000313" key="8">
    <source>
        <dbReference type="EMBL" id="KAH7141903.1"/>
    </source>
</evidence>
<dbReference type="EMBL" id="JAGMUV010000010">
    <property type="protein sequence ID" value="KAH7141903.1"/>
    <property type="molecule type" value="Genomic_DNA"/>
</dbReference>
<feature type="domain" description="Alpha-L-rhamnosidase concanavalin-like" evidence="4">
    <location>
        <begin position="318"/>
        <end position="402"/>
    </location>
</feature>
<dbReference type="InterPro" id="IPR008928">
    <property type="entry name" value="6-hairpin_glycosidase_sf"/>
</dbReference>
<name>A0A9P9ERH5_9HYPO</name>
<dbReference type="InterPro" id="IPR035396">
    <property type="entry name" value="Bac_rhamnosid6H"/>
</dbReference>
<evidence type="ECO:0000256" key="1">
    <source>
        <dbReference type="ARBA" id="ARBA00001445"/>
    </source>
</evidence>
<dbReference type="OrthoDB" id="10036721at2759"/>
<dbReference type="InterPro" id="IPR012341">
    <property type="entry name" value="6hp_glycosidase-like_sf"/>
</dbReference>
<dbReference type="Gene3D" id="2.60.420.10">
    <property type="entry name" value="Maltose phosphorylase, domain 3"/>
    <property type="match status" value="1"/>
</dbReference>
<dbReference type="Gene3D" id="2.60.120.260">
    <property type="entry name" value="Galactose-binding domain-like"/>
    <property type="match status" value="2"/>
</dbReference>
<dbReference type="AlphaFoldDB" id="A0A9P9ERH5"/>
<reference evidence="8" key="1">
    <citation type="journal article" date="2021" name="Nat. Commun.">
        <title>Genetic determinants of endophytism in the Arabidopsis root mycobiome.</title>
        <authorList>
            <person name="Mesny F."/>
            <person name="Miyauchi S."/>
            <person name="Thiergart T."/>
            <person name="Pickel B."/>
            <person name="Atanasova L."/>
            <person name="Karlsson M."/>
            <person name="Huettel B."/>
            <person name="Barry K.W."/>
            <person name="Haridas S."/>
            <person name="Chen C."/>
            <person name="Bauer D."/>
            <person name="Andreopoulos W."/>
            <person name="Pangilinan J."/>
            <person name="LaButti K."/>
            <person name="Riley R."/>
            <person name="Lipzen A."/>
            <person name="Clum A."/>
            <person name="Drula E."/>
            <person name="Henrissat B."/>
            <person name="Kohler A."/>
            <person name="Grigoriev I.V."/>
            <person name="Martin F.M."/>
            <person name="Hacquard S."/>
        </authorList>
    </citation>
    <scope>NUCLEOTIDE SEQUENCE</scope>
    <source>
        <strain evidence="8">MPI-CAGE-AT-0147</strain>
    </source>
</reference>
<feature type="domain" description="Alpha-L-rhamnosidase six-hairpin glycosidase" evidence="6">
    <location>
        <begin position="453"/>
        <end position="608"/>
    </location>
</feature>
<dbReference type="Pfam" id="PF17390">
    <property type="entry name" value="Bac_rhamnosid_C"/>
    <property type="match status" value="1"/>
</dbReference>
<dbReference type="InterPro" id="IPR008902">
    <property type="entry name" value="Rhamnosid_concanavalin"/>
</dbReference>
<dbReference type="InterPro" id="IPR013737">
    <property type="entry name" value="Bac_rhamnosid_N"/>
</dbReference>
<feature type="domain" description="Alpha-L-rhamnosidase C-terminal" evidence="7">
    <location>
        <begin position="627"/>
        <end position="692"/>
    </location>
</feature>
<evidence type="ECO:0000259" key="4">
    <source>
        <dbReference type="Pfam" id="PF05592"/>
    </source>
</evidence>
<dbReference type="Proteomes" id="UP000738349">
    <property type="component" value="Unassembled WGS sequence"/>
</dbReference>
<organism evidence="8 9">
    <name type="scientific">Dactylonectria macrodidyma</name>
    <dbReference type="NCBI Taxonomy" id="307937"/>
    <lineage>
        <taxon>Eukaryota</taxon>
        <taxon>Fungi</taxon>
        <taxon>Dikarya</taxon>
        <taxon>Ascomycota</taxon>
        <taxon>Pezizomycotina</taxon>
        <taxon>Sordariomycetes</taxon>
        <taxon>Hypocreomycetidae</taxon>
        <taxon>Hypocreales</taxon>
        <taxon>Nectriaceae</taxon>
        <taxon>Dactylonectria</taxon>
    </lineage>
</organism>
<dbReference type="PANTHER" id="PTHR33307:SF6">
    <property type="entry name" value="ALPHA-RHAMNOSIDASE (EUROFUNG)-RELATED"/>
    <property type="match status" value="1"/>
</dbReference>
<dbReference type="Gene3D" id="2.60.40.10">
    <property type="entry name" value="Immunoglobulins"/>
    <property type="match status" value="1"/>
</dbReference>
<dbReference type="InterPro" id="IPR016007">
    <property type="entry name" value="Alpha_rhamnosid"/>
</dbReference>
<evidence type="ECO:0000256" key="2">
    <source>
        <dbReference type="ARBA" id="ARBA00012652"/>
    </source>
</evidence>
<keyword evidence="3" id="KW-0378">Hydrolase</keyword>
<evidence type="ECO:0000256" key="3">
    <source>
        <dbReference type="ARBA" id="ARBA00022801"/>
    </source>
</evidence>
<dbReference type="EC" id="3.2.1.40" evidence="2"/>
<dbReference type="Pfam" id="PF17389">
    <property type="entry name" value="Bac_rhamnosid6H"/>
    <property type="match status" value="1"/>
</dbReference>
<dbReference type="Gene3D" id="1.50.10.10">
    <property type="match status" value="1"/>
</dbReference>